<dbReference type="InterPro" id="IPR013685">
    <property type="entry name" value="POTRA_FtsQ_type"/>
</dbReference>
<evidence type="ECO:0000256" key="5">
    <source>
        <dbReference type="ARBA" id="ARBA00022989"/>
    </source>
</evidence>
<evidence type="ECO:0000256" key="3">
    <source>
        <dbReference type="ARBA" id="ARBA00022618"/>
    </source>
</evidence>
<keyword evidence="5 9" id="KW-1133">Transmembrane helix</keyword>
<feature type="compositionally biased region" description="Gly residues" evidence="8">
    <location>
        <begin position="25"/>
        <end position="34"/>
    </location>
</feature>
<name>A0ABQ7FHF4_9ACTN</name>
<reference evidence="11 12" key="1">
    <citation type="submission" date="2019-10" db="EMBL/GenBank/DDBJ databases">
        <title>Streptomyces tenebrisbrunneis sp.nov., an endogenous actinomycete isolated from of Lycium ruthenicum.</title>
        <authorList>
            <person name="Ma L."/>
        </authorList>
    </citation>
    <scope>NUCLEOTIDE SEQUENCE [LARGE SCALE GENOMIC DNA]</scope>
    <source>
        <strain evidence="11 12">TRM 66187</strain>
    </source>
</reference>
<dbReference type="PANTHER" id="PTHR37820:SF1">
    <property type="entry name" value="CELL DIVISION PROTEIN FTSQ"/>
    <property type="match status" value="1"/>
</dbReference>
<keyword evidence="7" id="KW-0131">Cell cycle</keyword>
<dbReference type="PROSITE" id="PS51779">
    <property type="entry name" value="POTRA"/>
    <property type="match status" value="1"/>
</dbReference>
<dbReference type="PANTHER" id="PTHR37820">
    <property type="entry name" value="CELL DIVISION PROTEIN DIVIB"/>
    <property type="match status" value="1"/>
</dbReference>
<comment type="subcellular location">
    <subcellularLocation>
        <location evidence="1">Membrane</location>
    </subcellularLocation>
</comment>
<protein>
    <submittedName>
        <fullName evidence="11">FtsQ-type POTRA domain-containing protein</fullName>
    </submittedName>
</protein>
<evidence type="ECO:0000256" key="4">
    <source>
        <dbReference type="ARBA" id="ARBA00022692"/>
    </source>
</evidence>
<evidence type="ECO:0000256" key="1">
    <source>
        <dbReference type="ARBA" id="ARBA00004370"/>
    </source>
</evidence>
<dbReference type="InterPro" id="IPR034746">
    <property type="entry name" value="POTRA"/>
</dbReference>
<sequence length="275" mass="29445">MAGQKTARRGEEHTRPLSGPPSPAGDGGEGGGPRRTGWRPPRPSPGGIIISVLSAALLAAAAFWLLYGSSWVRVEQVTTAGGRVLTPDELRRAASVPLNAPLVSVDTDAVAARLEERLPRLESAEAEREWPHTIRLNVTERKPELLLEKGGKFIEVDGKGVRYATVDRAPEGVPLLDLDVSDSPSLSRFPAGRLRREAVRVAAGLPAAVHRDTRVVRVRSYDSVTLELTGGRTVVWGSSERADEKARTLLALLKTARNAEHFDVSIPSAPAVSGS</sequence>
<dbReference type="RefSeq" id="WP_098751461.1">
    <property type="nucleotide sequence ID" value="NZ_WHPN01000319.1"/>
</dbReference>
<evidence type="ECO:0000256" key="7">
    <source>
        <dbReference type="ARBA" id="ARBA00023306"/>
    </source>
</evidence>
<proteinExistence type="predicted"/>
<dbReference type="InterPro" id="IPR050487">
    <property type="entry name" value="FtsQ_DivIB"/>
</dbReference>
<feature type="region of interest" description="Disordered" evidence="8">
    <location>
        <begin position="1"/>
        <end position="42"/>
    </location>
</feature>
<evidence type="ECO:0000259" key="10">
    <source>
        <dbReference type="PROSITE" id="PS51779"/>
    </source>
</evidence>
<comment type="caution">
    <text evidence="11">The sequence shown here is derived from an EMBL/GenBank/DDBJ whole genome shotgun (WGS) entry which is preliminary data.</text>
</comment>
<keyword evidence="4 9" id="KW-0812">Transmembrane</keyword>
<accession>A0ABQ7FHF4</accession>
<evidence type="ECO:0000313" key="12">
    <source>
        <dbReference type="Proteomes" id="UP000621266"/>
    </source>
</evidence>
<evidence type="ECO:0000256" key="8">
    <source>
        <dbReference type="SAM" id="MobiDB-lite"/>
    </source>
</evidence>
<dbReference type="Proteomes" id="UP000621266">
    <property type="component" value="Unassembled WGS sequence"/>
</dbReference>
<feature type="transmembrane region" description="Helical" evidence="9">
    <location>
        <begin position="48"/>
        <end position="67"/>
    </location>
</feature>
<evidence type="ECO:0000256" key="6">
    <source>
        <dbReference type="ARBA" id="ARBA00023136"/>
    </source>
</evidence>
<gene>
    <name evidence="11" type="ORF">GCU69_19950</name>
</gene>
<evidence type="ECO:0000313" key="11">
    <source>
        <dbReference type="EMBL" id="KAF4407368.1"/>
    </source>
</evidence>
<dbReference type="Gene3D" id="3.10.20.310">
    <property type="entry name" value="membrane protein fhac"/>
    <property type="match status" value="1"/>
</dbReference>
<feature type="domain" description="POTRA" evidence="10">
    <location>
        <begin position="72"/>
        <end position="141"/>
    </location>
</feature>
<evidence type="ECO:0000256" key="9">
    <source>
        <dbReference type="SAM" id="Phobius"/>
    </source>
</evidence>
<keyword evidence="6 9" id="KW-0472">Membrane</keyword>
<evidence type="ECO:0000256" key="2">
    <source>
        <dbReference type="ARBA" id="ARBA00022475"/>
    </source>
</evidence>
<organism evidence="11 12">
    <name type="scientific">Streptomyces lycii</name>
    <dbReference type="NCBI Taxonomy" id="2654337"/>
    <lineage>
        <taxon>Bacteria</taxon>
        <taxon>Bacillati</taxon>
        <taxon>Actinomycetota</taxon>
        <taxon>Actinomycetes</taxon>
        <taxon>Kitasatosporales</taxon>
        <taxon>Streptomycetaceae</taxon>
        <taxon>Streptomyces</taxon>
    </lineage>
</organism>
<dbReference type="Pfam" id="PF08478">
    <property type="entry name" value="POTRA_1"/>
    <property type="match status" value="1"/>
</dbReference>
<keyword evidence="12" id="KW-1185">Reference proteome</keyword>
<keyword evidence="2" id="KW-1003">Cell membrane</keyword>
<dbReference type="EMBL" id="WHPN01000319">
    <property type="protein sequence ID" value="KAF4407368.1"/>
    <property type="molecule type" value="Genomic_DNA"/>
</dbReference>
<keyword evidence="3" id="KW-0132">Cell division</keyword>